<dbReference type="AlphaFoldDB" id="A0A291NMZ7"/>
<evidence type="ECO:0000313" key="3">
    <source>
        <dbReference type="EMBL" id="ATJ00785.1"/>
    </source>
</evidence>
<dbReference type="GO" id="GO:0016491">
    <property type="term" value="F:oxidoreductase activity"/>
    <property type="evidence" value="ECO:0007669"/>
    <property type="project" value="UniProtKB-KW"/>
</dbReference>
<dbReference type="PANTHER" id="PTHR43625:SF40">
    <property type="entry name" value="ALDO-KETO REDUCTASE YAKC [NADP(+)]"/>
    <property type="match status" value="1"/>
</dbReference>
<feature type="domain" description="NADP-dependent oxidoreductase" evidence="2">
    <location>
        <begin position="21"/>
        <end position="279"/>
    </location>
</feature>
<evidence type="ECO:0000256" key="1">
    <source>
        <dbReference type="ARBA" id="ARBA00023002"/>
    </source>
</evidence>
<dbReference type="PRINTS" id="PR00069">
    <property type="entry name" value="ALDKETRDTASE"/>
</dbReference>
<evidence type="ECO:0000259" key="2">
    <source>
        <dbReference type="Pfam" id="PF00248"/>
    </source>
</evidence>
<keyword evidence="1" id="KW-0560">Oxidoreductase</keyword>
<sequence length="284" mass="30850">MRPGRAVGTHITLGGDLTVGRLGFGALRLTGPHHWGPPARPDKAAEVARCAVELGVSFIDTADVYGLGANEELLATALHPYPPGLVVSTKAGEVRPSPQQWRVLGRPDYLRQQAELSLRRLRLERIELFQLHRVDPQVPLEEQVGALKQLQDEGKIRHIGLSEVTVEQIEQARSVARIVSVQNKYSLYDRRYEKELVHCEQEGIAFIAWKPLAGAARPARDGALARVASQTGATTTQVALAWLLHRSPVVLPIPGTASLAHLRANMAAADLVLDAGQLTLLGEG</sequence>
<dbReference type="InterPro" id="IPR036812">
    <property type="entry name" value="NAD(P)_OxRdtase_dom_sf"/>
</dbReference>
<proteinExistence type="predicted"/>
<dbReference type="SUPFAM" id="SSF51430">
    <property type="entry name" value="NAD(P)-linked oxidoreductase"/>
    <property type="match status" value="1"/>
</dbReference>
<reference evidence="3" key="1">
    <citation type="journal article" date="2017" name="Org. Lett.">
        <title>Elucidating the Sugar Tailoring Steps in the Cytorhodin Biosynthetic Pathway.</title>
        <authorList>
            <person name="Gui C."/>
            <person name="Mo X."/>
            <person name="Gu Y.C."/>
            <person name="Ju J."/>
        </authorList>
    </citation>
    <scope>NUCLEOTIDE SEQUENCE</scope>
    <source>
        <strain evidence="3">SCSIO 1666</strain>
    </source>
</reference>
<name>A0A291NMZ7_9ACTN</name>
<accession>A0A291NMZ7</accession>
<dbReference type="GO" id="GO:0005737">
    <property type="term" value="C:cytoplasm"/>
    <property type="evidence" value="ECO:0007669"/>
    <property type="project" value="TreeGrafter"/>
</dbReference>
<protein>
    <submittedName>
        <fullName evidence="3">Aldo/keto reductase</fullName>
    </submittedName>
</protein>
<dbReference type="InterPro" id="IPR050791">
    <property type="entry name" value="Aldo-Keto_reductase"/>
</dbReference>
<dbReference type="PANTHER" id="PTHR43625">
    <property type="entry name" value="AFLATOXIN B1 ALDEHYDE REDUCTASE"/>
    <property type="match status" value="1"/>
</dbReference>
<dbReference type="InterPro" id="IPR023210">
    <property type="entry name" value="NADP_OxRdtase_dom"/>
</dbReference>
<dbReference type="CDD" id="cd19088">
    <property type="entry name" value="AKR_AKR13B1"/>
    <property type="match status" value="1"/>
</dbReference>
<dbReference type="InterPro" id="IPR020471">
    <property type="entry name" value="AKR"/>
</dbReference>
<organism evidence="3">
    <name type="scientific">Streptomyces sp. SCSIO 1666</name>
    <dbReference type="NCBI Taxonomy" id="861528"/>
    <lineage>
        <taxon>Bacteria</taxon>
        <taxon>Bacillati</taxon>
        <taxon>Actinomycetota</taxon>
        <taxon>Actinomycetes</taxon>
        <taxon>Kitasatosporales</taxon>
        <taxon>Streptomycetaceae</taxon>
        <taxon>Streptomyces</taxon>
    </lineage>
</organism>
<dbReference type="Pfam" id="PF00248">
    <property type="entry name" value="Aldo_ket_red"/>
    <property type="match status" value="1"/>
</dbReference>
<dbReference type="Gene3D" id="3.20.20.100">
    <property type="entry name" value="NADP-dependent oxidoreductase domain"/>
    <property type="match status" value="1"/>
</dbReference>
<dbReference type="EMBL" id="MF773975">
    <property type="protein sequence ID" value="ATJ00785.1"/>
    <property type="molecule type" value="Genomic_DNA"/>
</dbReference>